<dbReference type="InterPro" id="IPR055469">
    <property type="entry name" value="DUF7041"/>
</dbReference>
<dbReference type="Pfam" id="PF23055">
    <property type="entry name" value="DUF7041"/>
    <property type="match status" value="1"/>
</dbReference>
<dbReference type="OrthoDB" id="6262499at2759"/>
<dbReference type="PANTHER" id="PTHR33327">
    <property type="entry name" value="ENDONUCLEASE"/>
    <property type="match status" value="1"/>
</dbReference>
<evidence type="ECO:0000313" key="3">
    <source>
        <dbReference type="Proteomes" id="UP000272942"/>
    </source>
</evidence>
<protein>
    <submittedName>
        <fullName evidence="4">RXLR_WY domain-containing protein</fullName>
    </submittedName>
</protein>
<sequence length="167" mass="19332">MTSPDHKYPTDSGALWAYIRAPDFMPEDPEAFLVLLESRFNEARITEQLPRYHKLLSVIPRDMLSKFRDIYMNTPSHNANDVLKEAFLRRLAISDEKRIQLLLSWIQLGDFKPSQLLQQMRALVGNTTLYETFKIMKGISGIEADSLFTLAPQHGTRGHELKLMKQR</sequence>
<name>A0A183BFN0_9TREM</name>
<dbReference type="Proteomes" id="UP000272942">
    <property type="component" value="Unassembled WGS sequence"/>
</dbReference>
<dbReference type="AlphaFoldDB" id="A0A183BFN0"/>
<reference evidence="4" key="1">
    <citation type="submission" date="2016-06" db="UniProtKB">
        <authorList>
            <consortium name="WormBaseParasite"/>
        </authorList>
    </citation>
    <scope>IDENTIFICATION</scope>
</reference>
<evidence type="ECO:0000313" key="4">
    <source>
        <dbReference type="WBParaSite" id="ECPE_0001806101-mRNA-1"/>
    </source>
</evidence>
<dbReference type="EMBL" id="UZAN01073802">
    <property type="protein sequence ID" value="VDP95407.1"/>
    <property type="molecule type" value="Genomic_DNA"/>
</dbReference>
<dbReference type="WBParaSite" id="ECPE_0001806101-mRNA-1">
    <property type="protein sequence ID" value="ECPE_0001806101-mRNA-1"/>
    <property type="gene ID" value="ECPE_0001806101"/>
</dbReference>
<proteinExistence type="predicted"/>
<organism evidence="4">
    <name type="scientific">Echinostoma caproni</name>
    <dbReference type="NCBI Taxonomy" id="27848"/>
    <lineage>
        <taxon>Eukaryota</taxon>
        <taxon>Metazoa</taxon>
        <taxon>Spiralia</taxon>
        <taxon>Lophotrochozoa</taxon>
        <taxon>Platyhelminthes</taxon>
        <taxon>Trematoda</taxon>
        <taxon>Digenea</taxon>
        <taxon>Plagiorchiida</taxon>
        <taxon>Echinostomata</taxon>
        <taxon>Echinostomatoidea</taxon>
        <taxon>Echinostomatidae</taxon>
        <taxon>Echinostoma</taxon>
    </lineage>
</organism>
<accession>A0A183BFN0</accession>
<evidence type="ECO:0000259" key="1">
    <source>
        <dbReference type="Pfam" id="PF23055"/>
    </source>
</evidence>
<gene>
    <name evidence="2" type="ORF">ECPE_LOCUS18015</name>
</gene>
<dbReference type="PANTHER" id="PTHR33327:SF3">
    <property type="entry name" value="RNA-DIRECTED DNA POLYMERASE"/>
    <property type="match status" value="1"/>
</dbReference>
<feature type="domain" description="DUF7041" evidence="1">
    <location>
        <begin position="22"/>
        <end position="103"/>
    </location>
</feature>
<keyword evidence="3" id="KW-1185">Reference proteome</keyword>
<reference evidence="2 3" key="2">
    <citation type="submission" date="2018-11" db="EMBL/GenBank/DDBJ databases">
        <authorList>
            <consortium name="Pathogen Informatics"/>
        </authorList>
    </citation>
    <scope>NUCLEOTIDE SEQUENCE [LARGE SCALE GENOMIC DNA]</scope>
    <source>
        <strain evidence="2 3">Egypt</strain>
    </source>
</reference>
<evidence type="ECO:0000313" key="2">
    <source>
        <dbReference type="EMBL" id="VDP95407.1"/>
    </source>
</evidence>